<dbReference type="InterPro" id="IPR032880">
    <property type="entry name" value="CSC1/OSCA1-like_N"/>
</dbReference>
<dbReference type="OMA" id="YISMVEY"/>
<feature type="transmembrane region" description="Helical" evidence="7">
    <location>
        <begin position="195"/>
        <end position="214"/>
    </location>
</feature>
<protein>
    <recommendedName>
        <fullName evidence="13">DUF221-domain-containing protein</fullName>
    </recommendedName>
</protein>
<accession>C4R6A3</accession>
<keyword evidence="6 7" id="KW-0472">Membrane</keyword>
<feature type="domain" description="CSC1/OSCA1-like cytosolic" evidence="10">
    <location>
        <begin position="236"/>
        <end position="434"/>
    </location>
</feature>
<evidence type="ECO:0000313" key="12">
    <source>
        <dbReference type="Proteomes" id="UP000000314"/>
    </source>
</evidence>
<evidence type="ECO:0000256" key="2">
    <source>
        <dbReference type="ARBA" id="ARBA00007779"/>
    </source>
</evidence>
<feature type="transmembrane region" description="Helical" evidence="7">
    <location>
        <begin position="699"/>
        <end position="719"/>
    </location>
</feature>
<keyword evidence="5 7" id="KW-1133">Transmembrane helix</keyword>
<feature type="transmembrane region" description="Helical" evidence="7">
    <location>
        <begin position="150"/>
        <end position="169"/>
    </location>
</feature>
<dbReference type="PANTHER" id="PTHR13018">
    <property type="entry name" value="PROBABLE MEMBRANE PROTEIN DUF221-RELATED"/>
    <property type="match status" value="1"/>
</dbReference>
<keyword evidence="3" id="KW-0813">Transport</keyword>
<feature type="domain" description="CSC1/OSCA1-like N-terminal transmembrane" evidence="9">
    <location>
        <begin position="68"/>
        <end position="216"/>
    </location>
</feature>
<dbReference type="Pfam" id="PF13967">
    <property type="entry name" value="RSN1_TM"/>
    <property type="match status" value="1"/>
</dbReference>
<sequence length="860" mass="99457">MSYLPVACLLLHYIYHFRASHLTIASYSSLLFNGILILSLSTLPNTAQMADDPDHFPYNPQSQNLTVFKVQVVFCTILGLFIFFFFCMLRFKFPLVYGIRPYRNQLIRKLPNSLFGWCYVLHKIKDNEVLQISGLDSFVFLRFFKVGIKILLTLSVFSLLIISPFRYLIEGYLSDTSLIHVISDEDDKPKHKGFMFVYSLFTYVFTGIVLYFMFDESELIIKERQRYLASQSLVTDKTIRITNIPQRLLSEFALKDYIEKLGLGSVTQVSIVYDYSQLNKLFERRKSIVQKLERAYSSKFGLRRRIYSKDNVPSTVLNTSYSLLELENTQEPEAVPNSNGLFSRIFANSGTLKRLRPFGTKVDPIFYYSTELQGVDKEIEQLRFSANFQPINAAFVTLSSVEEAQLAAQAIISPKIFQMTTCLAPSPNDVNWDNFLINAKTKLIRKNAIELTVILVSALLVVPTRYITSLLKLSAIKKMWPTFGHYLESHKWVMTVVTGILPTYLFTIINVILPYFIYYITQYQGMISKGDIELSVIKKNFLYVFFNLFLIFTVFGTLSSYWSLLSDTTRIAYLLATSIKEMSVFYVNLILLQGLTMFPFKLLQVGDMFFLFWQYVMCYRLQTPRNYRDLFYKPAVFDFGLILPQHIFIFIITLIYSVISTQIVTSGLCYFILGYYTYKYQLTYSMVHLPHSTGKAWKIIFNRVVLGLFFFQLTMIGTLALESRYILAGLLIPLLAITAALQYVFNKYYAPLTTYIALESITNPPPPSEPDSSSHSPVLTPEILGEEEPLLRVPLRKRKSTIEEERELEQKYVYPLIKEPLDGPWIGFNGDFIEYIQYETDGTTLIPTVKVKKHTRVEYD</sequence>
<feature type="domain" description="CSC1/OSCA1-like 7TM region" evidence="8">
    <location>
        <begin position="446"/>
        <end position="719"/>
    </location>
</feature>
<feature type="transmembrane region" description="Helical" evidence="7">
    <location>
        <begin position="492"/>
        <end position="520"/>
    </location>
</feature>
<dbReference type="HOGENOM" id="CLU_002458_0_2_1"/>
<dbReference type="EMBL" id="FN392321">
    <property type="protein sequence ID" value="CAY71089.1"/>
    <property type="molecule type" value="Genomic_DNA"/>
</dbReference>
<dbReference type="GO" id="GO:0005227">
    <property type="term" value="F:calcium-activated cation channel activity"/>
    <property type="evidence" value="ECO:0007669"/>
    <property type="project" value="InterPro"/>
</dbReference>
<evidence type="ECO:0000259" key="10">
    <source>
        <dbReference type="Pfam" id="PF14703"/>
    </source>
</evidence>
<evidence type="ECO:0008006" key="13">
    <source>
        <dbReference type="Google" id="ProtNLM"/>
    </source>
</evidence>
<gene>
    <name evidence="11" type="ordered locus">PAS_chr3_1026</name>
</gene>
<dbReference type="GO" id="GO:0005886">
    <property type="term" value="C:plasma membrane"/>
    <property type="evidence" value="ECO:0007669"/>
    <property type="project" value="TreeGrafter"/>
</dbReference>
<reference evidence="11 12" key="1">
    <citation type="journal article" date="2009" name="Nat. Biotechnol.">
        <title>Genome sequence of the recombinant protein production host Pichia pastoris.</title>
        <authorList>
            <person name="De Schutter K."/>
            <person name="Lin Y.C."/>
            <person name="Tiels P."/>
            <person name="Van Hecke A."/>
            <person name="Glinka S."/>
            <person name="Weber-Lehmann J."/>
            <person name="Rouze P."/>
            <person name="Van de Peer Y."/>
            <person name="Callewaert N."/>
        </authorList>
    </citation>
    <scope>NUCLEOTIDE SEQUENCE [LARGE SCALE GENOMIC DNA]</scope>
    <source>
        <strain evidence="12">GS115 / ATCC 20864</strain>
    </source>
</reference>
<feature type="transmembrane region" description="Helical" evidence="7">
    <location>
        <begin position="448"/>
        <end position="467"/>
    </location>
</feature>
<evidence type="ECO:0000259" key="9">
    <source>
        <dbReference type="Pfam" id="PF13967"/>
    </source>
</evidence>
<dbReference type="eggNOG" id="KOG1134">
    <property type="taxonomic scope" value="Eukaryota"/>
</dbReference>
<dbReference type="Pfam" id="PF14703">
    <property type="entry name" value="PHM7_cyt"/>
    <property type="match status" value="1"/>
</dbReference>
<evidence type="ECO:0000256" key="7">
    <source>
        <dbReference type="SAM" id="Phobius"/>
    </source>
</evidence>
<feature type="transmembrane region" description="Helical" evidence="7">
    <location>
        <begin position="662"/>
        <end position="678"/>
    </location>
</feature>
<evidence type="ECO:0000313" key="11">
    <source>
        <dbReference type="EMBL" id="CAY71089.1"/>
    </source>
</evidence>
<dbReference type="KEGG" id="ppa:PAS_chr3_1026"/>
<dbReference type="RefSeq" id="XP_002493268.1">
    <property type="nucleotide sequence ID" value="XM_002493223.1"/>
</dbReference>
<evidence type="ECO:0000256" key="5">
    <source>
        <dbReference type="ARBA" id="ARBA00022989"/>
    </source>
</evidence>
<feature type="transmembrane region" description="Helical" evidence="7">
    <location>
        <begin position="70"/>
        <end position="91"/>
    </location>
</feature>
<proteinExistence type="inferred from homology"/>
<organism evidence="11 12">
    <name type="scientific">Komagataella phaffii (strain GS115 / ATCC 20864)</name>
    <name type="common">Yeast</name>
    <name type="synonym">Pichia pastoris</name>
    <dbReference type="NCBI Taxonomy" id="644223"/>
    <lineage>
        <taxon>Eukaryota</taxon>
        <taxon>Fungi</taxon>
        <taxon>Dikarya</taxon>
        <taxon>Ascomycota</taxon>
        <taxon>Saccharomycotina</taxon>
        <taxon>Pichiomycetes</taxon>
        <taxon>Pichiales</taxon>
        <taxon>Pichiaceae</taxon>
        <taxon>Komagataella</taxon>
    </lineage>
</organism>
<feature type="transmembrane region" description="Helical" evidence="7">
    <location>
        <begin position="584"/>
        <end position="613"/>
    </location>
</feature>
<dbReference type="Pfam" id="PF02714">
    <property type="entry name" value="RSN1_7TM"/>
    <property type="match status" value="1"/>
</dbReference>
<name>C4R6A3_KOMPG</name>
<dbReference type="AlphaFoldDB" id="C4R6A3"/>
<dbReference type="InParanoid" id="C4R6A3"/>
<dbReference type="InterPro" id="IPR045122">
    <property type="entry name" value="Csc1-like"/>
</dbReference>
<keyword evidence="12" id="KW-1185">Reference proteome</keyword>
<dbReference type="GeneID" id="8199770"/>
<feature type="transmembrane region" description="Helical" evidence="7">
    <location>
        <begin position="725"/>
        <end position="745"/>
    </location>
</feature>
<evidence type="ECO:0000256" key="1">
    <source>
        <dbReference type="ARBA" id="ARBA00004141"/>
    </source>
</evidence>
<dbReference type="InterPro" id="IPR003864">
    <property type="entry name" value="CSC1/OSCA1-like_7TM"/>
</dbReference>
<keyword evidence="4 7" id="KW-0812">Transmembrane</keyword>
<feature type="transmembrane region" description="Helical" evidence="7">
    <location>
        <begin position="634"/>
        <end position="656"/>
    </location>
</feature>
<comment type="similarity">
    <text evidence="2">Belongs to the CSC1 (TC 1.A.17) family.</text>
</comment>
<feature type="transmembrane region" description="Helical" evidence="7">
    <location>
        <begin position="30"/>
        <end position="50"/>
    </location>
</feature>
<feature type="transmembrane region" description="Helical" evidence="7">
    <location>
        <begin position="541"/>
        <end position="564"/>
    </location>
</feature>
<evidence type="ECO:0000256" key="3">
    <source>
        <dbReference type="ARBA" id="ARBA00022448"/>
    </source>
</evidence>
<comment type="subcellular location">
    <subcellularLocation>
        <location evidence="1">Membrane</location>
        <topology evidence="1">Multi-pass membrane protein</topology>
    </subcellularLocation>
</comment>
<dbReference type="OrthoDB" id="1689567at2759"/>
<evidence type="ECO:0000256" key="4">
    <source>
        <dbReference type="ARBA" id="ARBA00022692"/>
    </source>
</evidence>
<evidence type="ECO:0000256" key="6">
    <source>
        <dbReference type="ARBA" id="ARBA00023136"/>
    </source>
</evidence>
<dbReference type="Proteomes" id="UP000000314">
    <property type="component" value="Chromosome 3"/>
</dbReference>
<dbReference type="InterPro" id="IPR027815">
    <property type="entry name" value="CSC1/OSCA1-like_cyt"/>
</dbReference>
<dbReference type="PANTHER" id="PTHR13018:SF5">
    <property type="entry name" value="RE44586P"/>
    <property type="match status" value="1"/>
</dbReference>
<evidence type="ECO:0000259" key="8">
    <source>
        <dbReference type="Pfam" id="PF02714"/>
    </source>
</evidence>